<proteinExistence type="inferred from homology"/>
<keyword evidence="5" id="KW-0067">ATP-binding</keyword>
<evidence type="ECO:0000313" key="11">
    <source>
        <dbReference type="Proteomes" id="UP001530293"/>
    </source>
</evidence>
<evidence type="ECO:0000256" key="4">
    <source>
        <dbReference type="ARBA" id="ARBA00022763"/>
    </source>
</evidence>
<dbReference type="Gene3D" id="3.40.50.300">
    <property type="entry name" value="P-loop containing nucleotide triphosphate hydrolases"/>
    <property type="match status" value="2"/>
</dbReference>
<evidence type="ECO:0000256" key="8">
    <source>
        <dbReference type="SAM" id="MobiDB-lite"/>
    </source>
</evidence>
<dbReference type="InterPro" id="IPR027417">
    <property type="entry name" value="P-loop_NTPase"/>
</dbReference>
<organism evidence="10 11">
    <name type="scientific">Discostella pseudostelligera</name>
    <dbReference type="NCBI Taxonomy" id="259834"/>
    <lineage>
        <taxon>Eukaryota</taxon>
        <taxon>Sar</taxon>
        <taxon>Stramenopiles</taxon>
        <taxon>Ochrophyta</taxon>
        <taxon>Bacillariophyta</taxon>
        <taxon>Coscinodiscophyceae</taxon>
        <taxon>Thalassiosirophycidae</taxon>
        <taxon>Stephanodiscales</taxon>
        <taxon>Stephanodiscaceae</taxon>
        <taxon>Discostella</taxon>
    </lineage>
</organism>
<gene>
    <name evidence="10" type="ORF">ACHAWU_005410</name>
</gene>
<evidence type="ECO:0000256" key="5">
    <source>
        <dbReference type="ARBA" id="ARBA00022840"/>
    </source>
</evidence>
<keyword evidence="9" id="KW-0732">Signal</keyword>
<feature type="signal peptide" evidence="9">
    <location>
        <begin position="1"/>
        <end position="17"/>
    </location>
</feature>
<keyword evidence="3" id="KW-0547">Nucleotide-binding</keyword>
<feature type="chain" id="PRO_5044888776" description="DNA repair protein RecN" evidence="9">
    <location>
        <begin position="18"/>
        <end position="808"/>
    </location>
</feature>
<accession>A0ABD3LZ06</accession>
<dbReference type="PANTHER" id="PTHR11059">
    <property type="entry name" value="DNA REPAIR PROTEIN RECN"/>
    <property type="match status" value="1"/>
</dbReference>
<dbReference type="GO" id="GO:0006281">
    <property type="term" value="P:DNA repair"/>
    <property type="evidence" value="ECO:0007669"/>
    <property type="project" value="UniProtKB-KW"/>
</dbReference>
<evidence type="ECO:0000256" key="7">
    <source>
        <dbReference type="ARBA" id="ARBA00033408"/>
    </source>
</evidence>
<dbReference type="EMBL" id="JALLBG020000294">
    <property type="protein sequence ID" value="KAL3756718.1"/>
    <property type="molecule type" value="Genomic_DNA"/>
</dbReference>
<dbReference type="PANTHER" id="PTHR11059:SF0">
    <property type="entry name" value="DNA REPAIR PROTEIN RECN"/>
    <property type="match status" value="1"/>
</dbReference>
<comment type="caution">
    <text evidence="10">The sequence shown here is derived from an EMBL/GenBank/DDBJ whole genome shotgun (WGS) entry which is preliminary data.</text>
</comment>
<dbReference type="GO" id="GO:0005524">
    <property type="term" value="F:ATP binding"/>
    <property type="evidence" value="ECO:0007669"/>
    <property type="project" value="UniProtKB-KW"/>
</dbReference>
<dbReference type="AlphaFoldDB" id="A0ABD3LZ06"/>
<evidence type="ECO:0000256" key="6">
    <source>
        <dbReference type="ARBA" id="ARBA00023204"/>
    </source>
</evidence>
<evidence type="ECO:0000256" key="9">
    <source>
        <dbReference type="SAM" id="SignalP"/>
    </source>
</evidence>
<evidence type="ECO:0000313" key="10">
    <source>
        <dbReference type="EMBL" id="KAL3756718.1"/>
    </source>
</evidence>
<comment type="similarity">
    <text evidence="1">Belongs to the RecN family.</text>
</comment>
<evidence type="ECO:0000256" key="3">
    <source>
        <dbReference type="ARBA" id="ARBA00022741"/>
    </source>
</evidence>
<name>A0ABD3LZ06_9STRA</name>
<evidence type="ECO:0000256" key="1">
    <source>
        <dbReference type="ARBA" id="ARBA00009441"/>
    </source>
</evidence>
<dbReference type="SUPFAM" id="SSF52540">
    <property type="entry name" value="P-loop containing nucleoside triphosphate hydrolases"/>
    <property type="match status" value="1"/>
</dbReference>
<evidence type="ECO:0000256" key="2">
    <source>
        <dbReference type="ARBA" id="ARBA00021315"/>
    </source>
</evidence>
<feature type="region of interest" description="Disordered" evidence="8">
    <location>
        <begin position="611"/>
        <end position="640"/>
    </location>
</feature>
<keyword evidence="4" id="KW-0227">DNA damage</keyword>
<sequence length="808" mass="86372">MLPRRLIYLLQLALASAFSGTVSLAKTRGRNVVQAGVLCCSGGGGGEGYHDVGYQHKSSHIVSIKSSNIAGMINDGEDTYIEVDFGPEACLVAVTGESGSGKSLLVSKAIDLITGGRAVPSLVPPSVGVRDGASSVEMTVNLFEPHISAISTNLERVGIDPCFLSNETPASRRLQLKRVLSAGNSGRLKSFCTVNEIPISLKTLRQIALPLFTRVDVGVASAALGRPASRLAMLDMGVPESLKQNCLKLRDNYKEARKHKEKIKRGLESRVLPSSLKGGSKNGGFDEEQLQMLEHWVDELAISDLTMRVHAPDMFETRITRFQEALLAQYNELISDEFDVESGSGSSSGLGATLQQLISKSWDGMQHAETDDVSLLTCLLDFREEVKAAESKLVAAHSAYESLASLTAPTSALVALDNTRKLLFSISSDDYGPLFETIENTHELLNKVEASLYDCARSIDGDSGSLISMLEKVASTGISIDVVDSIIADWNALARKHGIASESLPNCHVSMREELDGNVEALKLLPEAEEGERIARKDFSLACKALSDARTNVASELSRSVTNILPSLGLEGSTFHVQLSERPGGLDDPYYGSESIGVDIVDFLLLHQKNNNDNNASGEHADSEDTVASPHGGSIEQVGSSGEKSRVLLAIETALPGSIGSACNSFIDGGEGLLSEGSIKPPPISIIYDEIDAHVGGRAAVTMAKLLADQSRKNRSRDYGIPTDIGSQIIAITHSASLAAIADRHIVVERCYRSGSQSSPVRTYVADGSSRRKEIARMASGDLASDEAETFADALIRDALLQRSMSTS</sequence>
<keyword evidence="6" id="KW-0234">DNA repair</keyword>
<dbReference type="Proteomes" id="UP001530293">
    <property type="component" value="Unassembled WGS sequence"/>
</dbReference>
<reference evidence="10 11" key="1">
    <citation type="submission" date="2024-10" db="EMBL/GenBank/DDBJ databases">
        <title>Updated reference genomes for cyclostephanoid diatoms.</title>
        <authorList>
            <person name="Roberts W.R."/>
            <person name="Alverson A.J."/>
        </authorList>
    </citation>
    <scope>NUCLEOTIDE SEQUENCE [LARGE SCALE GENOMIC DNA]</scope>
    <source>
        <strain evidence="10 11">AJA232-27</strain>
    </source>
</reference>
<keyword evidence="11" id="KW-1185">Reference proteome</keyword>
<protein>
    <recommendedName>
        <fullName evidence="2">DNA repair protein RecN</fullName>
    </recommendedName>
    <alternativeName>
        <fullName evidence="7">Recombination protein N</fullName>
    </alternativeName>
</protein>
<dbReference type="InterPro" id="IPR004604">
    <property type="entry name" value="DNA_recomb/repair_RecN"/>
</dbReference>